<dbReference type="Proteomes" id="UP001234989">
    <property type="component" value="Chromosome 9"/>
</dbReference>
<accession>A0AAF0UIG5</accession>
<sequence length="13" mass="1540">MSFDFEALHNLDT</sequence>
<name>A0AAF0UIG5_SOLVR</name>
<evidence type="ECO:0000313" key="1">
    <source>
        <dbReference type="EMBL" id="WMV46063.1"/>
    </source>
</evidence>
<proteinExistence type="predicted"/>
<reference evidence="1" key="1">
    <citation type="submission" date="2023-08" db="EMBL/GenBank/DDBJ databases">
        <title>A de novo genome assembly of Solanum verrucosum Schlechtendal, a Mexican diploid species geographically isolated from the other diploid A-genome species in potato relatives.</title>
        <authorList>
            <person name="Hosaka K."/>
        </authorList>
    </citation>
    <scope>NUCLEOTIDE SEQUENCE</scope>
    <source>
        <tissue evidence="1">Young leaves</tissue>
    </source>
</reference>
<keyword evidence="2" id="KW-1185">Reference proteome</keyword>
<gene>
    <name evidence="1" type="ORF">MTR67_039448</name>
</gene>
<organism evidence="1 2">
    <name type="scientific">Solanum verrucosum</name>
    <dbReference type="NCBI Taxonomy" id="315347"/>
    <lineage>
        <taxon>Eukaryota</taxon>
        <taxon>Viridiplantae</taxon>
        <taxon>Streptophyta</taxon>
        <taxon>Embryophyta</taxon>
        <taxon>Tracheophyta</taxon>
        <taxon>Spermatophyta</taxon>
        <taxon>Magnoliopsida</taxon>
        <taxon>eudicotyledons</taxon>
        <taxon>Gunneridae</taxon>
        <taxon>Pentapetalae</taxon>
        <taxon>asterids</taxon>
        <taxon>lamiids</taxon>
        <taxon>Solanales</taxon>
        <taxon>Solanaceae</taxon>
        <taxon>Solanoideae</taxon>
        <taxon>Solaneae</taxon>
        <taxon>Solanum</taxon>
    </lineage>
</organism>
<protein>
    <submittedName>
        <fullName evidence="1">Uncharacterized protein</fullName>
    </submittedName>
</protein>
<dbReference type="EMBL" id="CP133620">
    <property type="protein sequence ID" value="WMV46063.1"/>
    <property type="molecule type" value="Genomic_DNA"/>
</dbReference>
<feature type="non-terminal residue" evidence="1">
    <location>
        <position position="13"/>
    </location>
</feature>
<evidence type="ECO:0000313" key="2">
    <source>
        <dbReference type="Proteomes" id="UP001234989"/>
    </source>
</evidence>